<dbReference type="InterPro" id="IPR002129">
    <property type="entry name" value="PyrdxlP-dep_de-COase"/>
</dbReference>
<dbReference type="Pfam" id="PF00282">
    <property type="entry name" value="Pyridoxal_deC"/>
    <property type="match status" value="1"/>
</dbReference>
<evidence type="ECO:0000256" key="7">
    <source>
        <dbReference type="RuleBase" id="RU000382"/>
    </source>
</evidence>
<reference evidence="8 9" key="1">
    <citation type="submission" date="2018-05" db="EMBL/GenBank/DDBJ databases">
        <title>Draft genome sequence of Scytalidium lignicola DSM 105466, a ubiquitous saprotrophic fungus.</title>
        <authorList>
            <person name="Buettner E."/>
            <person name="Gebauer A.M."/>
            <person name="Hofrichter M."/>
            <person name="Liers C."/>
            <person name="Kellner H."/>
        </authorList>
    </citation>
    <scope>NUCLEOTIDE SEQUENCE [LARGE SCALE GENOMIC DNA]</scope>
    <source>
        <strain evidence="8 9">DSM 105466</strain>
    </source>
</reference>
<name>A0A3E2H154_SCYLI</name>
<keyword evidence="5 7" id="KW-0456">Lyase</keyword>
<dbReference type="SUPFAM" id="SSF53383">
    <property type="entry name" value="PLP-dependent transferases"/>
    <property type="match status" value="1"/>
</dbReference>
<dbReference type="PRINTS" id="PR00800">
    <property type="entry name" value="YHDCRBOXLASE"/>
</dbReference>
<dbReference type="OrthoDB" id="2161780at2759"/>
<evidence type="ECO:0000256" key="3">
    <source>
        <dbReference type="ARBA" id="ARBA00022793"/>
    </source>
</evidence>
<keyword evidence="9" id="KW-1185">Reference proteome</keyword>
<dbReference type="PANTHER" id="PTHR11999:SF70">
    <property type="entry name" value="MIP05841P"/>
    <property type="match status" value="1"/>
</dbReference>
<dbReference type="Gene3D" id="3.90.1150.10">
    <property type="entry name" value="Aspartate Aminotransferase, domain 1"/>
    <property type="match status" value="1"/>
</dbReference>
<organism evidence="8 9">
    <name type="scientific">Scytalidium lignicola</name>
    <name type="common">Hyphomycete</name>
    <dbReference type="NCBI Taxonomy" id="5539"/>
    <lineage>
        <taxon>Eukaryota</taxon>
        <taxon>Fungi</taxon>
        <taxon>Dikarya</taxon>
        <taxon>Ascomycota</taxon>
        <taxon>Pezizomycotina</taxon>
        <taxon>Leotiomycetes</taxon>
        <taxon>Leotiomycetes incertae sedis</taxon>
        <taxon>Scytalidium</taxon>
    </lineage>
</organism>
<dbReference type="GO" id="GO:0006520">
    <property type="term" value="P:amino acid metabolic process"/>
    <property type="evidence" value="ECO:0007669"/>
    <property type="project" value="InterPro"/>
</dbReference>
<evidence type="ECO:0000313" key="9">
    <source>
        <dbReference type="Proteomes" id="UP000258309"/>
    </source>
</evidence>
<dbReference type="GO" id="GO:0030170">
    <property type="term" value="F:pyridoxal phosphate binding"/>
    <property type="evidence" value="ECO:0007669"/>
    <property type="project" value="InterPro"/>
</dbReference>
<dbReference type="InterPro" id="IPR015424">
    <property type="entry name" value="PyrdxlP-dep_Trfase"/>
</dbReference>
<dbReference type="InterPro" id="IPR010977">
    <property type="entry name" value="Aromatic_deC"/>
</dbReference>
<evidence type="ECO:0000256" key="2">
    <source>
        <dbReference type="ARBA" id="ARBA00009533"/>
    </source>
</evidence>
<dbReference type="GO" id="GO:0019752">
    <property type="term" value="P:carboxylic acid metabolic process"/>
    <property type="evidence" value="ECO:0007669"/>
    <property type="project" value="InterPro"/>
</dbReference>
<dbReference type="InterPro" id="IPR015421">
    <property type="entry name" value="PyrdxlP-dep_Trfase_major"/>
</dbReference>
<comment type="cofactor">
    <cofactor evidence="1 6 7">
        <name>pyridoxal 5'-phosphate</name>
        <dbReference type="ChEBI" id="CHEBI:597326"/>
    </cofactor>
</comment>
<feature type="modified residue" description="N6-(pyridoxal phosphate)lysine" evidence="6">
    <location>
        <position position="303"/>
    </location>
</feature>
<evidence type="ECO:0000256" key="1">
    <source>
        <dbReference type="ARBA" id="ARBA00001933"/>
    </source>
</evidence>
<dbReference type="Proteomes" id="UP000258309">
    <property type="component" value="Unassembled WGS sequence"/>
</dbReference>
<dbReference type="GO" id="GO:0016831">
    <property type="term" value="F:carboxy-lyase activity"/>
    <property type="evidence" value="ECO:0007669"/>
    <property type="project" value="UniProtKB-KW"/>
</dbReference>
<dbReference type="EMBL" id="NCSJ02000223">
    <property type="protein sequence ID" value="RFU27095.1"/>
    <property type="molecule type" value="Genomic_DNA"/>
</dbReference>
<protein>
    <recommendedName>
        <fullName evidence="10">Aromatic-L-amino-acid decarboxylase</fullName>
    </recommendedName>
</protein>
<evidence type="ECO:0000256" key="5">
    <source>
        <dbReference type="ARBA" id="ARBA00023239"/>
    </source>
</evidence>
<dbReference type="PANTHER" id="PTHR11999">
    <property type="entry name" value="GROUP II PYRIDOXAL-5-PHOSPHATE DECARBOXYLASE"/>
    <property type="match status" value="1"/>
</dbReference>
<dbReference type="STRING" id="5539.A0A3E2H154"/>
<dbReference type="Gene3D" id="3.90.1150.170">
    <property type="match status" value="1"/>
</dbReference>
<accession>A0A3E2H154</accession>
<comment type="caution">
    <text evidence="8">The sequence shown here is derived from an EMBL/GenBank/DDBJ whole genome shotgun (WGS) entry which is preliminary data.</text>
</comment>
<evidence type="ECO:0000256" key="6">
    <source>
        <dbReference type="PIRSR" id="PIRSR602129-50"/>
    </source>
</evidence>
<sequence length="488" mass="53515">MDFNIKNRELWDAMISSIPLASQHITSHFVEMNRDVKEKPIVIVADEEQASSFRQMARPPQHSRQLSAVLSDAEKIFACRMRMDHPAAFGFIPSPVSPLSFIGDMLTSAFNAHAGSWVQSSGPSAVEGALIRFLAERVGFPETAGGLFVSGGSMANLTALMIARDQKLGQSGQKRAKGVAYVSDQTHSSVAKGLRVLGFTDIQIRKIKCNGLFQMDVEALRSAITLDKEQGMLPFLIVASCGTTNTGSIDPLRAIITLARNQSPSLWVHVDGAYGASVAMSKSHRDLLDGLGEVDSVSWDAHKWLFQTYGCGMALVRERRWLSQSFATGAEYTRDAPDSEDLDSPNFWNFGSELTRPARCMKLWFTMQVLGSDAIGEMIDHGFKLADVADAELRRLPNWEIISKAQMAIVNFRYAPPRRNEEELDTLNTAISKSLIQQNVATALTTKLLGKTVIRICSINPNLTEDEMRGIILALDSAAKSLSITGSS</sequence>
<keyword evidence="4 6" id="KW-0663">Pyridoxal phosphate</keyword>
<dbReference type="AlphaFoldDB" id="A0A3E2H154"/>
<dbReference type="InterPro" id="IPR015422">
    <property type="entry name" value="PyrdxlP-dep_Trfase_small"/>
</dbReference>
<feature type="non-terminal residue" evidence="8">
    <location>
        <position position="488"/>
    </location>
</feature>
<feature type="non-terminal residue" evidence="8">
    <location>
        <position position="1"/>
    </location>
</feature>
<dbReference type="Gene3D" id="3.40.640.10">
    <property type="entry name" value="Type I PLP-dependent aspartate aminotransferase-like (Major domain)"/>
    <property type="match status" value="1"/>
</dbReference>
<comment type="similarity">
    <text evidence="2 7">Belongs to the group II decarboxylase family.</text>
</comment>
<evidence type="ECO:0008006" key="10">
    <source>
        <dbReference type="Google" id="ProtNLM"/>
    </source>
</evidence>
<keyword evidence="3" id="KW-0210">Decarboxylase</keyword>
<proteinExistence type="inferred from homology"/>
<dbReference type="OMA" id="TEETHFC"/>
<evidence type="ECO:0000256" key="4">
    <source>
        <dbReference type="ARBA" id="ARBA00022898"/>
    </source>
</evidence>
<evidence type="ECO:0000313" key="8">
    <source>
        <dbReference type="EMBL" id="RFU27095.1"/>
    </source>
</evidence>
<gene>
    <name evidence="8" type="ORF">B7463_g9243</name>
</gene>